<evidence type="ECO:0000256" key="1">
    <source>
        <dbReference type="ARBA" id="ARBA00023002"/>
    </source>
</evidence>
<dbReference type="GO" id="GO:0016491">
    <property type="term" value="F:oxidoreductase activity"/>
    <property type="evidence" value="ECO:0007669"/>
    <property type="project" value="UniProtKB-KW"/>
</dbReference>
<dbReference type="SUPFAM" id="SSF51735">
    <property type="entry name" value="NAD(P)-binding Rossmann-fold domains"/>
    <property type="match status" value="1"/>
</dbReference>
<dbReference type="Pfam" id="PF00106">
    <property type="entry name" value="adh_short"/>
    <property type="match status" value="1"/>
</dbReference>
<proteinExistence type="inferred from homology"/>
<comment type="similarity">
    <text evidence="2">Belongs to the short-chain dehydrogenases/reductases (SDR) family.</text>
</comment>
<name>A0A6B2E6Y8_9DIPT</name>
<evidence type="ECO:0000313" key="4">
    <source>
        <dbReference type="EMBL" id="NBJ58994.1"/>
    </source>
</evidence>
<organism evidence="4">
    <name type="scientific">Phlebotomus kandelakii</name>
    <dbReference type="NCBI Taxonomy" id="1109342"/>
    <lineage>
        <taxon>Eukaryota</taxon>
        <taxon>Metazoa</taxon>
        <taxon>Ecdysozoa</taxon>
        <taxon>Arthropoda</taxon>
        <taxon>Hexapoda</taxon>
        <taxon>Insecta</taxon>
        <taxon>Pterygota</taxon>
        <taxon>Neoptera</taxon>
        <taxon>Endopterygota</taxon>
        <taxon>Diptera</taxon>
        <taxon>Nematocera</taxon>
        <taxon>Psychodoidea</taxon>
        <taxon>Psychodidae</taxon>
        <taxon>Phlebotomus</taxon>
        <taxon>Larroussius</taxon>
    </lineage>
</organism>
<keyword evidence="1" id="KW-0560">Oxidoreductase</keyword>
<keyword evidence="3" id="KW-0812">Transmembrane</keyword>
<dbReference type="EMBL" id="GIFK01001291">
    <property type="protein sequence ID" value="NBJ58994.1"/>
    <property type="molecule type" value="Transcribed_RNA"/>
</dbReference>
<reference evidence="4" key="1">
    <citation type="submission" date="2019-10" db="EMBL/GenBank/DDBJ databases">
        <title>Short sand fly seasons in Tbilisi, Georgia, hinder development of host immunity to saliva of the visceral leishmaniasis vector Phlebotomus kandelakii.</title>
        <authorList>
            <person name="Oliveira F."/>
            <person name="Giorgobiani E."/>
            <person name="Guimaraes-Costa A.B."/>
            <person name="Abdeladhim M."/>
            <person name="Oristian J."/>
            <person name="Tskhvaradze L."/>
            <person name="Tsertsvadze N."/>
            <person name="Zakalashvili M."/>
            <person name="Valenzuela J.G."/>
            <person name="Kamhawi S."/>
        </authorList>
    </citation>
    <scope>NUCLEOTIDE SEQUENCE</scope>
    <source>
        <strain evidence="4">Wild-capture in Tbilisi</strain>
        <tissue evidence="4">Salivary glands</tissue>
    </source>
</reference>
<evidence type="ECO:0000256" key="3">
    <source>
        <dbReference type="SAM" id="Phobius"/>
    </source>
</evidence>
<evidence type="ECO:0000256" key="2">
    <source>
        <dbReference type="RuleBase" id="RU000363"/>
    </source>
</evidence>
<dbReference type="PANTHER" id="PTHR43157">
    <property type="entry name" value="PHOSPHATIDYLINOSITOL-GLYCAN BIOSYNTHESIS CLASS F PROTEIN-RELATED"/>
    <property type="match status" value="1"/>
</dbReference>
<dbReference type="InterPro" id="IPR002347">
    <property type="entry name" value="SDR_fam"/>
</dbReference>
<dbReference type="AlphaFoldDB" id="A0A6B2E6Y8"/>
<keyword evidence="3" id="KW-1133">Transmembrane helix</keyword>
<keyword evidence="3" id="KW-0472">Membrane</keyword>
<accession>A0A6B2E6Y8</accession>
<feature type="transmembrane region" description="Helical" evidence="3">
    <location>
        <begin position="6"/>
        <end position="26"/>
    </location>
</feature>
<sequence length="327" mass="36451">MADSTWIWIGGSVGVILAIVILLFLLHKYFQGGQFRKDHIVMDGKVVIITGANTGIGKEAALDLARRGAKIYMACRDKSRGEEARMEVIERSGNPHVLFRPLNLASLASVRSFVETFKGEETRLDVLMNNAGVMMIPSKSLTEDGFEMQIGVNHMGHFLLTNLLLDLLKKSAPSRIVNVSSLAHMNGQINKEDLNSDKSYNRITAYSQSKLANILFTRELAKRLEGTRVTVNALHPGAVNTELLRHIPTFLVFVGQPFLKIFFKTPRNGAQTQIRLAVDPALEDVTGKYFSDCKEVKPRPQARDDETAAWLWAESVKWTKLSPAESQ</sequence>
<dbReference type="PANTHER" id="PTHR43157:SF31">
    <property type="entry name" value="PHOSPHATIDYLINOSITOL-GLYCAN BIOSYNTHESIS CLASS F PROTEIN"/>
    <property type="match status" value="1"/>
</dbReference>
<protein>
    <submittedName>
        <fullName evidence="4">Putative dehydrogenase with different specificities related to short-chain alcohol dehydrogenase</fullName>
    </submittedName>
</protein>
<dbReference type="Gene3D" id="3.40.50.720">
    <property type="entry name" value="NAD(P)-binding Rossmann-like Domain"/>
    <property type="match status" value="1"/>
</dbReference>
<dbReference type="InterPro" id="IPR036291">
    <property type="entry name" value="NAD(P)-bd_dom_sf"/>
</dbReference>
<dbReference type="PRINTS" id="PR00080">
    <property type="entry name" value="SDRFAMILY"/>
</dbReference>
<dbReference type="PRINTS" id="PR00081">
    <property type="entry name" value="GDHRDH"/>
</dbReference>